<accession>A0A151IPD3</accession>
<feature type="domain" description="CCHC-type" evidence="2">
    <location>
        <begin position="152"/>
        <end position="166"/>
    </location>
</feature>
<dbReference type="InterPro" id="IPR001878">
    <property type="entry name" value="Znf_CCHC"/>
</dbReference>
<name>A0A151IPD3_9HYME</name>
<keyword evidence="1" id="KW-0862">Zinc</keyword>
<keyword evidence="1" id="KW-0863">Zinc-finger</keyword>
<dbReference type="AlphaFoldDB" id="A0A151IPD3"/>
<evidence type="ECO:0000259" key="2">
    <source>
        <dbReference type="PROSITE" id="PS50158"/>
    </source>
</evidence>
<organism evidence="3 4">
    <name type="scientific">Cyphomyrmex costatus</name>
    <dbReference type="NCBI Taxonomy" id="456900"/>
    <lineage>
        <taxon>Eukaryota</taxon>
        <taxon>Metazoa</taxon>
        <taxon>Ecdysozoa</taxon>
        <taxon>Arthropoda</taxon>
        <taxon>Hexapoda</taxon>
        <taxon>Insecta</taxon>
        <taxon>Pterygota</taxon>
        <taxon>Neoptera</taxon>
        <taxon>Endopterygota</taxon>
        <taxon>Hymenoptera</taxon>
        <taxon>Apocrita</taxon>
        <taxon>Aculeata</taxon>
        <taxon>Formicoidea</taxon>
        <taxon>Formicidae</taxon>
        <taxon>Myrmicinae</taxon>
        <taxon>Cyphomyrmex</taxon>
    </lineage>
</organism>
<gene>
    <name evidence="3" type="ORF">ALC62_01196</name>
</gene>
<dbReference type="Pfam" id="PF14223">
    <property type="entry name" value="Retrotran_gag_2"/>
    <property type="match status" value="1"/>
</dbReference>
<dbReference type="Proteomes" id="UP000078542">
    <property type="component" value="Unassembled WGS sequence"/>
</dbReference>
<evidence type="ECO:0000256" key="1">
    <source>
        <dbReference type="PROSITE-ProRule" id="PRU00047"/>
    </source>
</evidence>
<dbReference type="GO" id="GO:0003676">
    <property type="term" value="F:nucleic acid binding"/>
    <property type="evidence" value="ECO:0007669"/>
    <property type="project" value="InterPro"/>
</dbReference>
<dbReference type="GO" id="GO:0008270">
    <property type="term" value="F:zinc ion binding"/>
    <property type="evidence" value="ECO:0007669"/>
    <property type="project" value="UniProtKB-KW"/>
</dbReference>
<dbReference type="Pfam" id="PF00098">
    <property type="entry name" value="zf-CCHC"/>
    <property type="match status" value="1"/>
</dbReference>
<evidence type="ECO:0000313" key="3">
    <source>
        <dbReference type="EMBL" id="KYN07834.1"/>
    </source>
</evidence>
<dbReference type="STRING" id="456900.A0A151IPD3"/>
<keyword evidence="4" id="KW-1185">Reference proteome</keyword>
<dbReference type="EMBL" id="KQ976868">
    <property type="protein sequence ID" value="KYN07834.1"/>
    <property type="molecule type" value="Genomic_DNA"/>
</dbReference>
<protein>
    <submittedName>
        <fullName evidence="3">Copia protein</fullName>
    </submittedName>
</protein>
<keyword evidence="1" id="KW-0479">Metal-binding</keyword>
<reference evidence="3 4" key="1">
    <citation type="submission" date="2016-03" db="EMBL/GenBank/DDBJ databases">
        <title>Cyphomyrmex costatus WGS genome.</title>
        <authorList>
            <person name="Nygaard S."/>
            <person name="Hu H."/>
            <person name="Boomsma J."/>
            <person name="Zhang G."/>
        </authorList>
    </citation>
    <scope>NUCLEOTIDE SEQUENCE [LARGE SCALE GENOMIC DNA]</scope>
    <source>
        <strain evidence="3">MS0001</strain>
        <tissue evidence="3">Whole body</tissue>
    </source>
</reference>
<proteinExistence type="predicted"/>
<dbReference type="SUPFAM" id="SSF57756">
    <property type="entry name" value="Retrovirus zinc finger-like domains"/>
    <property type="match status" value="1"/>
</dbReference>
<dbReference type="InterPro" id="IPR036875">
    <property type="entry name" value="Znf_CCHC_sf"/>
</dbReference>
<evidence type="ECO:0000313" key="4">
    <source>
        <dbReference type="Proteomes" id="UP000078542"/>
    </source>
</evidence>
<dbReference type="PROSITE" id="PS50158">
    <property type="entry name" value="ZF_CCHC"/>
    <property type="match status" value="1"/>
</dbReference>
<sequence length="166" mass="19165">MDLKARTIIISTVSDKQLEYIGECKTAVEMINKFDKMYSTKSTALQIICRTKIEEIKLKNYNTVEEFFVEFEKSINDFKAAGGKLDEAEKMRYILRALPSSYSYIGNFIDVIPEEQRTVDYIKSKIKEKNLSNTELEKKSNVSTFTTKTKPKCHICGKTGHYKKDC</sequence>